<dbReference type="Pfam" id="PF13628">
    <property type="entry name" value="DUF4142"/>
    <property type="match status" value="1"/>
</dbReference>
<dbReference type="STRING" id="48467.SAMN02745166_00876"/>
<dbReference type="Gene3D" id="1.20.1260.10">
    <property type="match status" value="1"/>
</dbReference>
<proteinExistence type="predicted"/>
<sequence length="174" mass="18463">MKSYKMITLLAAFASLGFLANSIQAEDAKSTVNSTDESFVKSASQMGIGEVQVASLGVRKGARADVKELAEKMVTAHTALNAEISALAKSKNVAISTVTDPSDTETLKDLENTDTGDNFDKAFLAELESAHKDAIALFEDAAKDSADADVKNLASKALPELRSHLDMIQAAQKK</sequence>
<evidence type="ECO:0000256" key="1">
    <source>
        <dbReference type="SAM" id="SignalP"/>
    </source>
</evidence>
<keyword evidence="1" id="KW-0732">Signal</keyword>
<evidence type="ECO:0000313" key="4">
    <source>
        <dbReference type="Proteomes" id="UP000190774"/>
    </source>
</evidence>
<dbReference type="OrthoDB" id="191115at2"/>
<evidence type="ECO:0000313" key="3">
    <source>
        <dbReference type="EMBL" id="SKA82200.1"/>
    </source>
</evidence>
<organism evidence="3 4">
    <name type="scientific">Prosthecobacter debontii</name>
    <dbReference type="NCBI Taxonomy" id="48467"/>
    <lineage>
        <taxon>Bacteria</taxon>
        <taxon>Pseudomonadati</taxon>
        <taxon>Verrucomicrobiota</taxon>
        <taxon>Verrucomicrobiia</taxon>
        <taxon>Verrucomicrobiales</taxon>
        <taxon>Verrucomicrobiaceae</taxon>
        <taxon>Prosthecobacter</taxon>
    </lineage>
</organism>
<feature type="domain" description="DUF4142" evidence="2">
    <location>
        <begin position="35"/>
        <end position="170"/>
    </location>
</feature>
<dbReference type="InterPro" id="IPR025419">
    <property type="entry name" value="DUF4142"/>
</dbReference>
<dbReference type="AlphaFoldDB" id="A0A1T4WXX4"/>
<accession>A0A1T4WXX4</accession>
<feature type="signal peptide" evidence="1">
    <location>
        <begin position="1"/>
        <end position="25"/>
    </location>
</feature>
<feature type="chain" id="PRO_5013273134" evidence="1">
    <location>
        <begin position="26"/>
        <end position="174"/>
    </location>
</feature>
<protein>
    <submittedName>
        <fullName evidence="3">Putative membrane protein</fullName>
    </submittedName>
</protein>
<name>A0A1T4WXX4_9BACT</name>
<dbReference type="PANTHER" id="PTHR38593:SF1">
    <property type="entry name" value="BLR2558 PROTEIN"/>
    <property type="match status" value="1"/>
</dbReference>
<dbReference type="EMBL" id="FUYE01000002">
    <property type="protein sequence ID" value="SKA82200.1"/>
    <property type="molecule type" value="Genomic_DNA"/>
</dbReference>
<dbReference type="InterPro" id="IPR012347">
    <property type="entry name" value="Ferritin-like"/>
</dbReference>
<dbReference type="Proteomes" id="UP000190774">
    <property type="component" value="Unassembled WGS sequence"/>
</dbReference>
<reference evidence="4" key="1">
    <citation type="submission" date="2017-02" db="EMBL/GenBank/DDBJ databases">
        <authorList>
            <person name="Varghese N."/>
            <person name="Submissions S."/>
        </authorList>
    </citation>
    <scope>NUCLEOTIDE SEQUENCE [LARGE SCALE GENOMIC DNA]</scope>
    <source>
        <strain evidence="4">ATCC 700200</strain>
    </source>
</reference>
<gene>
    <name evidence="3" type="ORF">SAMN02745166_00876</name>
</gene>
<keyword evidence="4" id="KW-1185">Reference proteome</keyword>
<evidence type="ECO:0000259" key="2">
    <source>
        <dbReference type="Pfam" id="PF13628"/>
    </source>
</evidence>
<dbReference type="PANTHER" id="PTHR38593">
    <property type="entry name" value="BLR2558 PROTEIN"/>
    <property type="match status" value="1"/>
</dbReference>
<dbReference type="RefSeq" id="WP_078812071.1">
    <property type="nucleotide sequence ID" value="NZ_FUYE01000002.1"/>
</dbReference>